<sequence>MSTPLHHTRPFEVRERVECMCEFGDACSSEAPGHSLSLIQARLASATPLGWVDGIVEQADAIRGDIVIRGLDGTAHTLWNGSGAALEAPAGTPIALHERYQVLAVGRAQFNVRAA</sequence>
<dbReference type="EMBL" id="JAGIOL010000001">
    <property type="protein sequence ID" value="MBP2436578.1"/>
    <property type="molecule type" value="Genomic_DNA"/>
</dbReference>
<evidence type="ECO:0000313" key="2">
    <source>
        <dbReference type="Proteomes" id="UP001519362"/>
    </source>
</evidence>
<organism evidence="1 2">
    <name type="scientific">Microbacterium amylolyticum</name>
    <dbReference type="NCBI Taxonomy" id="936337"/>
    <lineage>
        <taxon>Bacteria</taxon>
        <taxon>Bacillati</taxon>
        <taxon>Actinomycetota</taxon>
        <taxon>Actinomycetes</taxon>
        <taxon>Micrococcales</taxon>
        <taxon>Microbacteriaceae</taxon>
        <taxon>Microbacterium</taxon>
    </lineage>
</organism>
<evidence type="ECO:0008006" key="3">
    <source>
        <dbReference type="Google" id="ProtNLM"/>
    </source>
</evidence>
<dbReference type="Proteomes" id="UP001519362">
    <property type="component" value="Unassembled WGS sequence"/>
</dbReference>
<comment type="caution">
    <text evidence="1">The sequence shown here is derived from an EMBL/GenBank/DDBJ whole genome shotgun (WGS) entry which is preliminary data.</text>
</comment>
<evidence type="ECO:0000313" key="1">
    <source>
        <dbReference type="EMBL" id="MBP2436578.1"/>
    </source>
</evidence>
<keyword evidence="2" id="KW-1185">Reference proteome</keyword>
<reference evidence="1 2" key="1">
    <citation type="submission" date="2021-03" db="EMBL/GenBank/DDBJ databases">
        <title>Sequencing the genomes of 1000 actinobacteria strains.</title>
        <authorList>
            <person name="Klenk H.-P."/>
        </authorList>
    </citation>
    <scope>NUCLEOTIDE SEQUENCE [LARGE SCALE GENOMIC DNA]</scope>
    <source>
        <strain evidence="1 2">DSM 24221</strain>
    </source>
</reference>
<dbReference type="RefSeq" id="WP_206527866.1">
    <property type="nucleotide sequence ID" value="NZ_CP049253.1"/>
</dbReference>
<protein>
    <recommendedName>
        <fullName evidence="3">FHA domain-containing protein</fullName>
    </recommendedName>
</protein>
<accession>A0ABS4ZHP6</accession>
<gene>
    <name evidence="1" type="ORF">JOF34_001164</name>
</gene>
<proteinExistence type="predicted"/>
<name>A0ABS4ZHP6_9MICO</name>